<accession>A0A366FUM1</accession>
<gene>
    <name evidence="2" type="ORF">DFR50_101320</name>
</gene>
<dbReference type="EMBL" id="QNRK01000001">
    <property type="protein sequence ID" value="RBP18373.1"/>
    <property type="molecule type" value="Genomic_DNA"/>
</dbReference>
<evidence type="ECO:0000313" key="3">
    <source>
        <dbReference type="Proteomes" id="UP000253529"/>
    </source>
</evidence>
<dbReference type="InterPro" id="IPR041698">
    <property type="entry name" value="Methyltransf_25"/>
</dbReference>
<dbReference type="CDD" id="cd02440">
    <property type="entry name" value="AdoMet_MTases"/>
    <property type="match status" value="1"/>
</dbReference>
<dbReference type="GO" id="GO:0032259">
    <property type="term" value="P:methylation"/>
    <property type="evidence" value="ECO:0007669"/>
    <property type="project" value="UniProtKB-KW"/>
</dbReference>
<dbReference type="InterPro" id="IPR029063">
    <property type="entry name" value="SAM-dependent_MTases_sf"/>
</dbReference>
<dbReference type="Pfam" id="PF13649">
    <property type="entry name" value="Methyltransf_25"/>
    <property type="match status" value="1"/>
</dbReference>
<dbReference type="RefSeq" id="WP_113887411.1">
    <property type="nucleotide sequence ID" value="NZ_QNRK01000001.1"/>
</dbReference>
<evidence type="ECO:0000259" key="1">
    <source>
        <dbReference type="Pfam" id="PF13649"/>
    </source>
</evidence>
<evidence type="ECO:0000313" key="2">
    <source>
        <dbReference type="EMBL" id="RBP18373.1"/>
    </source>
</evidence>
<dbReference type="SUPFAM" id="SSF53335">
    <property type="entry name" value="S-adenosyl-L-methionine-dependent methyltransferases"/>
    <property type="match status" value="1"/>
</dbReference>
<sequence length="195" mass="21801">MRGALLKLLSHVRNATMDLRYGGLLHGMTAPRFPDAYPSVSSSYDVLPILFAGVVVTDKDVLVDVGCGKGRVINWWLHRYGRNRIYGIEIDPEIAAAAAKRLKRYKNVQILTGDACELLPEDATIFMLFNPFNERATFRFMGAVKALPDLDGDRKRTILYYNCLYKDLFVNDGGFAVRDLVVPKGCLPCAVIVSR</sequence>
<feature type="domain" description="Methyltransferase" evidence="1">
    <location>
        <begin position="63"/>
        <end position="125"/>
    </location>
</feature>
<organism evidence="2 3">
    <name type="scientific">Roseiarcus fermentans</name>
    <dbReference type="NCBI Taxonomy" id="1473586"/>
    <lineage>
        <taxon>Bacteria</taxon>
        <taxon>Pseudomonadati</taxon>
        <taxon>Pseudomonadota</taxon>
        <taxon>Alphaproteobacteria</taxon>
        <taxon>Hyphomicrobiales</taxon>
        <taxon>Roseiarcaceae</taxon>
        <taxon>Roseiarcus</taxon>
    </lineage>
</organism>
<protein>
    <submittedName>
        <fullName evidence="2">Methyltransferase family protein</fullName>
    </submittedName>
</protein>
<name>A0A366FUM1_9HYPH</name>
<comment type="caution">
    <text evidence="2">The sequence shown here is derived from an EMBL/GenBank/DDBJ whole genome shotgun (WGS) entry which is preliminary data.</text>
</comment>
<dbReference type="Proteomes" id="UP000253529">
    <property type="component" value="Unassembled WGS sequence"/>
</dbReference>
<dbReference type="GO" id="GO:0008168">
    <property type="term" value="F:methyltransferase activity"/>
    <property type="evidence" value="ECO:0007669"/>
    <property type="project" value="UniProtKB-KW"/>
</dbReference>
<dbReference type="AlphaFoldDB" id="A0A366FUM1"/>
<keyword evidence="2" id="KW-0808">Transferase</keyword>
<dbReference type="OrthoDB" id="9780095at2"/>
<dbReference type="Gene3D" id="3.40.50.150">
    <property type="entry name" value="Vaccinia Virus protein VP39"/>
    <property type="match status" value="1"/>
</dbReference>
<keyword evidence="2" id="KW-0489">Methyltransferase</keyword>
<keyword evidence="3" id="KW-1185">Reference proteome</keyword>
<proteinExistence type="predicted"/>
<reference evidence="2 3" key="1">
    <citation type="submission" date="2018-06" db="EMBL/GenBank/DDBJ databases">
        <title>Genomic Encyclopedia of Type Strains, Phase IV (KMG-IV): sequencing the most valuable type-strain genomes for metagenomic binning, comparative biology and taxonomic classification.</title>
        <authorList>
            <person name="Goeker M."/>
        </authorList>
    </citation>
    <scope>NUCLEOTIDE SEQUENCE [LARGE SCALE GENOMIC DNA]</scope>
    <source>
        <strain evidence="2 3">DSM 24875</strain>
    </source>
</reference>